<protein>
    <submittedName>
        <fullName evidence="2">Uncharacterized protein</fullName>
    </submittedName>
</protein>
<proteinExistence type="predicted"/>
<evidence type="ECO:0000313" key="3">
    <source>
        <dbReference type="Proteomes" id="UP000324800"/>
    </source>
</evidence>
<name>A0A5J4X178_9EUKA</name>
<comment type="caution">
    <text evidence="2">The sequence shown here is derived from an EMBL/GenBank/DDBJ whole genome shotgun (WGS) entry which is preliminary data.</text>
</comment>
<keyword evidence="1" id="KW-0732">Signal</keyword>
<accession>A0A5J4X178</accession>
<dbReference type="EMBL" id="SNRW01000457">
    <property type="protein sequence ID" value="KAA6401024.1"/>
    <property type="molecule type" value="Genomic_DNA"/>
</dbReference>
<dbReference type="Proteomes" id="UP000324800">
    <property type="component" value="Unassembled WGS sequence"/>
</dbReference>
<reference evidence="2 3" key="1">
    <citation type="submission" date="2019-03" db="EMBL/GenBank/DDBJ databases">
        <title>Single cell metagenomics reveals metabolic interactions within the superorganism composed of flagellate Streblomastix strix and complex community of Bacteroidetes bacteria on its surface.</title>
        <authorList>
            <person name="Treitli S.C."/>
            <person name="Kolisko M."/>
            <person name="Husnik F."/>
            <person name="Keeling P."/>
            <person name="Hampl V."/>
        </authorList>
    </citation>
    <scope>NUCLEOTIDE SEQUENCE [LARGE SCALE GENOMIC DNA]</scope>
    <source>
        <strain evidence="2">ST1C</strain>
    </source>
</reference>
<gene>
    <name evidence="2" type="ORF">EZS28_003448</name>
</gene>
<organism evidence="2 3">
    <name type="scientific">Streblomastix strix</name>
    <dbReference type="NCBI Taxonomy" id="222440"/>
    <lineage>
        <taxon>Eukaryota</taxon>
        <taxon>Metamonada</taxon>
        <taxon>Preaxostyla</taxon>
        <taxon>Oxymonadida</taxon>
        <taxon>Streblomastigidae</taxon>
        <taxon>Streblomastix</taxon>
    </lineage>
</organism>
<feature type="chain" id="PRO_5023835721" evidence="1">
    <location>
        <begin position="20"/>
        <end position="1431"/>
    </location>
</feature>
<sequence>MLTGLVIFFACSIFGISTSFPSNEQLGFDATTQSNRASSTYFIYEEGTDTSNCGYIKEAIPCRTIGRAISQMVVDGRQKDVHVGVGVFSESGIVIQVDNVHVQGQGVQKTNITNENSRGVTVFDVHNSFSLNLTRITILSYGTSSDTNAIIVIRPQGIFVLYQSSMIGTTETNLSPFIIGEGGIIRLIKSTISSATFTRVPAVRCIISQQADGGQFTECVFQQIKTNAPQNQNSTSSALDIDLQGVLLYPCRIERCLFDQCGMENSSQSQAGAIYIKFNAGVQQGIILNQTLFSQNRGLNVGSVLISNQPSTLQFIQCLFRQNILGTSSADVYFTQSGQSSGQISLFFSRCTSDSTSTTNPGNKIYVQGASQSEQTSLNGILRGLGRDVFVRGNVTSDGSNNGTISSPIGTVGSAVRFASQSESFGASILLQPYLVSGEFGPTYEQEVITIGWLCDQTYRPVKRGPQLTIKPDNSNSTATRYNCIIQPQLYNPNLALIHLRSGMLTIANITIRATLSIFQGVLIFAEYGEVTMSEIIIKDAITFGAAVSIAYSVDKVSIDRCVFNNISNINGTTRLTPLFSSEAQHTPINYFAGSGALYVEVGAGQSASLTDIYIRRTEFTGCSTTRSGGALQIMVVENDGVAAEELIVEEQESIIYSSRNKNKNRINGQQSNANEPLVGRIEVEQCTFTNCRSSTYGGAVHIAGSFHGTGSNEEQLSDGSVHTTHSSITAIATGLGAAHADIRFFFCRFLLNRDGNLISSDVYWQPLVLDPTVDPLIRQEIEGEDEEEEGGNGLVTCRIEDIFVSCSSTSILPKSLIKGEDYDNSFSPSFTTIYIKNEQASDITSAKGSPSYPFQQISEAIESIPSYTLTPITLLLQDQSFETSQALIIDNRHVSVKREFKPESATSAASAVVSELGSNIWIQSDKDTQTQFTASIYPSVSFASQNGVVQIRGVGALTGERIWFQHLPPSFDAPLISGIDQSTVQLTECRFSGRITNNNINNIIMNKKNAELQRRPFVELKGGQLLMDSCVVDPIIFIDSSGGAFVGSNLQSLSIAGTKFNGVLVQSEQDDTNSSIPEQGSECVIKAGLVNGSPASIINCLFDGNYSLTEQRQIPQGWSKGNCPACSWSNPAVYIYGDSSTAGTTGGTLTLKSVTFNNCYGGALRLDALSAVRIHKDCHFERTNWPRWEVMSDYHMNILATTALGDQTYYQTGSGSRVLMAITAERSSFIGENWRDASARQRSNGNNFCWVDYDEGVLFLGSIAEGGVSDPAKLVPAIAAQALAVDADAQTQQRKLDDQQGYAIFNIPSLSSVNGKNIDSEQNIIYITVKGSMLFGCSKAGSFNVEIYEQGSQDVDPYPLELPLPQAPFGARKMKIILESSHLVESNTNEKNLLYAIPFHEFQFAPNVKYFARISYGLNGRKSKEVKVSL</sequence>
<evidence type="ECO:0000313" key="2">
    <source>
        <dbReference type="EMBL" id="KAA6401024.1"/>
    </source>
</evidence>
<evidence type="ECO:0000256" key="1">
    <source>
        <dbReference type="SAM" id="SignalP"/>
    </source>
</evidence>
<feature type="signal peptide" evidence="1">
    <location>
        <begin position="1"/>
        <end position="19"/>
    </location>
</feature>